<feature type="compositionally biased region" description="Polar residues" evidence="1">
    <location>
        <begin position="745"/>
        <end position="760"/>
    </location>
</feature>
<dbReference type="Pfam" id="PF00226">
    <property type="entry name" value="DnaJ"/>
    <property type="match status" value="1"/>
</dbReference>
<dbReference type="CDD" id="cd06257">
    <property type="entry name" value="DnaJ"/>
    <property type="match status" value="1"/>
</dbReference>
<keyword evidence="6" id="KW-1185">Reference proteome</keyword>
<feature type="region of interest" description="Disordered" evidence="1">
    <location>
        <begin position="738"/>
        <end position="789"/>
    </location>
</feature>
<sequence>MDGRTSRGRGDAQYYREVDLGNRPDLNAAAPGDFYELLGLEPNADQAAIRTAYRGLQRIVHPDIIGDSAHELAILMNSAYATLTDSKARERYDDDLRHMQREIGTFDGRPVSAWQGDPGEKRAVLVDETTCIGCKQCTWCSPNTFFVEEEHGRARVATQWADEVDSISEAVDLCPVDCIYYVPRDQLALLEFVMKGCKREDTAILARRRSGNMGSAPNSHSPFDRARVFLKRRQEAKFPQRPMGPNQDSLYLQIAVHAFGIALAVVVGLVLLSVWNLLREFREPMLWALLCSVALRDAKDWLTEAVQKRLQSDSSLAGVVFSLMLLPLQGPLQLFLDVYHVSVAWRQILLEDYPDGFWHQAVDPHQVPQTQRSRALHASSFARQDSGPQAEKRQSLLARVRHLLDTGIRALRVAHKDHVEKTSGDKSSTTFLFSWLGRAILVHELLRWLRGSLLFALLKLASALGAILLSLWLVPLALRGIRLAYLKRRSSVDSIVRSAAGVVAPRPDGKRARALAKANRRAARVKSWNRRAFMGCDAKLREYLGAQVSSLVTSALICALLIGPVLLSAFLVVQIGQEGRAAVVAFREVLPVWSMDNVTEGTNHTLAAPGFVQDFLNQEWVRDYRVQAYDLMQQQIPTAVTWLQIRAEEFVAANNLTAVANDAKMLYATFNPMPCPNETVHDALLDKARFSVQLTDARAERRHLLTVLQSFEGALERELELWQGLQRQQQLMAKNKLTGGHGHLHSSSLQTLSGMPTASSDSEEDTQGSEGRQDSAVAEAEDGDMGKEEAEQDEIYVAEVAVVKADATLQKHSQAVEAATLSVVDSEAAVRKADGMLQQCARAEVAAQGKDASGSTLRLLVEGIAQEAWARIKHIWWLVLSLEWIDAFAEVKTGVMEVVSAVQELLKGQEESGELSALQRLGKAAAEPLMRLGSAVSGLVLKSMGSTTTLAFSSSRSLFQFGMGAVTFTLQFFVFVGLLFFLLGLETDPLTMAVRVLPLSEDTRARTKGAFSNALRGVFVSSLKLALFHSLLMWLALRAAGVHFLYMCTVATAVFTLLPVVPGWLFCVPGILELAVKGQLWGAAALFAVSWMAGWADDMLLSEIPGSNSYLIGMGIAGGLTTFTNPLQGALLGPILVALLSAFYNLQTSFMENPLEEPQAGASAPDTPTGHPDLRSMGSDGSEHTHLIHQQVAFDVGRSQYMGTAKQPGLVALRVKHFDCYEA</sequence>
<evidence type="ECO:0000256" key="2">
    <source>
        <dbReference type="SAM" id="Phobius"/>
    </source>
</evidence>
<dbReference type="PROSITE" id="PS50076">
    <property type="entry name" value="DNAJ_2"/>
    <property type="match status" value="1"/>
</dbReference>
<accession>A0AAW1SVB3</accession>
<comment type="caution">
    <text evidence="5">The sequence shown here is derived from an EMBL/GenBank/DDBJ whole genome shotgun (WGS) entry which is preliminary data.</text>
</comment>
<dbReference type="SUPFAM" id="SSF54862">
    <property type="entry name" value="4Fe-4S ferredoxins"/>
    <property type="match status" value="1"/>
</dbReference>
<dbReference type="PANTHER" id="PTHR45295:SF1">
    <property type="entry name" value="CHAPERONE PROTEIN DNAJ C76, CHLOROPLASTIC"/>
    <property type="match status" value="1"/>
</dbReference>
<evidence type="ECO:0000259" key="3">
    <source>
        <dbReference type="PROSITE" id="PS50076"/>
    </source>
</evidence>
<dbReference type="InterPro" id="IPR001623">
    <property type="entry name" value="DnaJ_domain"/>
</dbReference>
<feature type="transmembrane region" description="Helical" evidence="2">
    <location>
        <begin position="1080"/>
        <end position="1096"/>
    </location>
</feature>
<feature type="transmembrane region" description="Helical" evidence="2">
    <location>
        <begin position="1043"/>
        <end position="1068"/>
    </location>
</feature>
<keyword evidence="2" id="KW-0472">Membrane</keyword>
<dbReference type="Gene3D" id="1.10.287.110">
    <property type="entry name" value="DnaJ domain"/>
    <property type="match status" value="1"/>
</dbReference>
<dbReference type="SMART" id="SM00271">
    <property type="entry name" value="DnaJ"/>
    <property type="match status" value="1"/>
</dbReference>
<proteinExistence type="predicted"/>
<evidence type="ECO:0000313" key="6">
    <source>
        <dbReference type="Proteomes" id="UP001485043"/>
    </source>
</evidence>
<dbReference type="PANTHER" id="PTHR45295">
    <property type="entry name" value="CHAPERONE PROTEIN DNAJ C76, CHLOROPLASTIC"/>
    <property type="match status" value="1"/>
</dbReference>
<dbReference type="PROSITE" id="PS51379">
    <property type="entry name" value="4FE4S_FER_2"/>
    <property type="match status" value="1"/>
</dbReference>
<feature type="transmembrane region" description="Helical" evidence="2">
    <location>
        <begin position="551"/>
        <end position="573"/>
    </location>
</feature>
<organism evidence="5 6">
    <name type="scientific">Apatococcus fuscideae</name>
    <dbReference type="NCBI Taxonomy" id="2026836"/>
    <lineage>
        <taxon>Eukaryota</taxon>
        <taxon>Viridiplantae</taxon>
        <taxon>Chlorophyta</taxon>
        <taxon>core chlorophytes</taxon>
        <taxon>Trebouxiophyceae</taxon>
        <taxon>Chlorellales</taxon>
        <taxon>Chlorellaceae</taxon>
        <taxon>Apatococcus</taxon>
    </lineage>
</organism>
<keyword evidence="2" id="KW-1133">Transmembrane helix</keyword>
<evidence type="ECO:0000256" key="1">
    <source>
        <dbReference type="SAM" id="MobiDB-lite"/>
    </source>
</evidence>
<feature type="domain" description="J" evidence="3">
    <location>
        <begin position="33"/>
        <end position="96"/>
    </location>
</feature>
<feature type="transmembrane region" description="Helical" evidence="2">
    <location>
        <begin position="958"/>
        <end position="985"/>
    </location>
</feature>
<feature type="transmembrane region" description="Helical" evidence="2">
    <location>
        <begin position="250"/>
        <end position="278"/>
    </location>
</feature>
<name>A0AAW1SVB3_9CHLO</name>
<dbReference type="EMBL" id="JALJOV010000892">
    <property type="protein sequence ID" value="KAK9859306.1"/>
    <property type="molecule type" value="Genomic_DNA"/>
</dbReference>
<dbReference type="Gene3D" id="3.30.70.20">
    <property type="match status" value="1"/>
</dbReference>
<gene>
    <name evidence="5" type="ORF">WJX84_004645</name>
</gene>
<feature type="domain" description="4Fe-4S ferredoxin-type" evidence="4">
    <location>
        <begin position="122"/>
        <end position="150"/>
    </location>
</feature>
<dbReference type="Pfam" id="PF13370">
    <property type="entry name" value="Fer4_13"/>
    <property type="match status" value="1"/>
</dbReference>
<dbReference type="InterPro" id="IPR036869">
    <property type="entry name" value="J_dom_sf"/>
</dbReference>
<feature type="transmembrane region" description="Helical" evidence="2">
    <location>
        <begin position="1014"/>
        <end position="1037"/>
    </location>
</feature>
<dbReference type="AlphaFoldDB" id="A0AAW1SVB3"/>
<feature type="region of interest" description="Disordered" evidence="1">
    <location>
        <begin position="1156"/>
        <end position="1182"/>
    </location>
</feature>
<dbReference type="SUPFAM" id="SSF46565">
    <property type="entry name" value="Chaperone J-domain"/>
    <property type="match status" value="1"/>
</dbReference>
<dbReference type="Proteomes" id="UP001485043">
    <property type="component" value="Unassembled WGS sequence"/>
</dbReference>
<dbReference type="InterPro" id="IPR017896">
    <property type="entry name" value="4Fe4S_Fe-S-bd"/>
</dbReference>
<evidence type="ECO:0000259" key="4">
    <source>
        <dbReference type="PROSITE" id="PS51379"/>
    </source>
</evidence>
<reference evidence="5 6" key="1">
    <citation type="journal article" date="2024" name="Nat. Commun.">
        <title>Phylogenomics reveals the evolutionary origins of lichenization in chlorophyte algae.</title>
        <authorList>
            <person name="Puginier C."/>
            <person name="Libourel C."/>
            <person name="Otte J."/>
            <person name="Skaloud P."/>
            <person name="Haon M."/>
            <person name="Grisel S."/>
            <person name="Petersen M."/>
            <person name="Berrin J.G."/>
            <person name="Delaux P.M."/>
            <person name="Dal Grande F."/>
            <person name="Keller J."/>
        </authorList>
    </citation>
    <scope>NUCLEOTIDE SEQUENCE [LARGE SCALE GENOMIC DNA]</scope>
    <source>
        <strain evidence="5 6">SAG 2523</strain>
    </source>
</reference>
<protein>
    <submittedName>
        <fullName evidence="5">Uncharacterized protein</fullName>
    </submittedName>
</protein>
<feature type="transmembrane region" description="Helical" evidence="2">
    <location>
        <begin position="453"/>
        <end position="478"/>
    </location>
</feature>
<feature type="transmembrane region" description="Helical" evidence="2">
    <location>
        <begin position="1127"/>
        <end position="1146"/>
    </location>
</feature>
<evidence type="ECO:0000313" key="5">
    <source>
        <dbReference type="EMBL" id="KAK9859306.1"/>
    </source>
</evidence>
<keyword evidence="2" id="KW-0812">Transmembrane</keyword>